<feature type="domain" description="BON" evidence="7">
    <location>
        <begin position="43"/>
        <end position="110"/>
    </location>
</feature>
<dbReference type="EMBL" id="SOQX01000008">
    <property type="protein sequence ID" value="TDX99316.1"/>
    <property type="molecule type" value="Genomic_DNA"/>
</dbReference>
<evidence type="ECO:0000313" key="9">
    <source>
        <dbReference type="Proteomes" id="UP000294914"/>
    </source>
</evidence>
<dbReference type="PROSITE" id="PS50914">
    <property type="entry name" value="BON"/>
    <property type="match status" value="1"/>
</dbReference>
<evidence type="ECO:0000256" key="4">
    <source>
        <dbReference type="ARBA" id="ARBA00022764"/>
    </source>
</evidence>
<comment type="subcellular location">
    <subcellularLocation>
        <location evidence="1">Periplasm</location>
    </subcellularLocation>
</comment>
<evidence type="ECO:0000256" key="6">
    <source>
        <dbReference type="SAM" id="SignalP"/>
    </source>
</evidence>
<dbReference type="FunFam" id="3.30.1340.30:FF:000001">
    <property type="entry name" value="Molecular chaperone OsmY"/>
    <property type="match status" value="1"/>
</dbReference>
<evidence type="ECO:0000256" key="1">
    <source>
        <dbReference type="ARBA" id="ARBA00004418"/>
    </source>
</evidence>
<protein>
    <recommendedName>
        <fullName evidence="5">Osmotically-inducible protein Y</fullName>
    </recommendedName>
</protein>
<dbReference type="GO" id="GO:0042597">
    <property type="term" value="C:periplasmic space"/>
    <property type="evidence" value="ECO:0007669"/>
    <property type="project" value="UniProtKB-SubCell"/>
</dbReference>
<dbReference type="InterPro" id="IPR007055">
    <property type="entry name" value="BON_dom"/>
</dbReference>
<evidence type="ECO:0000256" key="5">
    <source>
        <dbReference type="ARBA" id="ARBA00070588"/>
    </source>
</evidence>
<dbReference type="PANTHER" id="PTHR34606:SF16">
    <property type="entry name" value="BON DOMAIN-CONTAINING PROTEIN"/>
    <property type="match status" value="1"/>
</dbReference>
<keyword evidence="2 6" id="KW-0732">Signal</keyword>
<sequence>MKSGNKRFSAMFLIATLVSGAGLVTLAGCAPTEKREGTAEYVDDTWITTKVKAAIFNDSSLKSSEINVETFKGVVQLSGFVNSREDVNKAVEVAREVKGVVSVKNDMQVK</sequence>
<dbReference type="SMART" id="SM00749">
    <property type="entry name" value="BON"/>
    <property type="match status" value="1"/>
</dbReference>
<evidence type="ECO:0000256" key="3">
    <source>
        <dbReference type="ARBA" id="ARBA00022737"/>
    </source>
</evidence>
<evidence type="ECO:0000259" key="7">
    <source>
        <dbReference type="PROSITE" id="PS50914"/>
    </source>
</evidence>
<dbReference type="RefSeq" id="WP_134085055.1">
    <property type="nucleotide sequence ID" value="NZ_SOQX01000008.1"/>
</dbReference>
<dbReference type="Proteomes" id="UP000294914">
    <property type="component" value="Unassembled WGS sequence"/>
</dbReference>
<dbReference type="OrthoDB" id="7360581at2"/>
<feature type="signal peptide" evidence="6">
    <location>
        <begin position="1"/>
        <end position="21"/>
    </location>
</feature>
<dbReference type="PROSITE" id="PS51257">
    <property type="entry name" value="PROKAR_LIPOPROTEIN"/>
    <property type="match status" value="1"/>
</dbReference>
<keyword evidence="3" id="KW-0677">Repeat</keyword>
<dbReference type="AlphaFoldDB" id="A0A4R8IP88"/>
<dbReference type="InterPro" id="IPR051686">
    <property type="entry name" value="Lipoprotein_DolP"/>
</dbReference>
<accession>A0A4R8IP88</accession>
<name>A0A4R8IP88_9GAMM</name>
<feature type="chain" id="PRO_5020430504" description="Osmotically-inducible protein Y" evidence="6">
    <location>
        <begin position="22"/>
        <end position="110"/>
    </location>
</feature>
<keyword evidence="4" id="KW-0574">Periplasm</keyword>
<gene>
    <name evidence="8" type="ORF">EDC23_2527</name>
</gene>
<keyword evidence="9" id="KW-1185">Reference proteome</keyword>
<evidence type="ECO:0000256" key="2">
    <source>
        <dbReference type="ARBA" id="ARBA00022729"/>
    </source>
</evidence>
<dbReference type="PANTHER" id="PTHR34606">
    <property type="entry name" value="BON DOMAIN-CONTAINING PROTEIN"/>
    <property type="match status" value="1"/>
</dbReference>
<proteinExistence type="predicted"/>
<reference evidence="8 9" key="1">
    <citation type="submission" date="2019-03" db="EMBL/GenBank/DDBJ databases">
        <title>Genomic Encyclopedia of Type Strains, Phase IV (KMG-IV): sequencing the most valuable type-strain genomes for metagenomic binning, comparative biology and taxonomic classification.</title>
        <authorList>
            <person name="Goeker M."/>
        </authorList>
    </citation>
    <scope>NUCLEOTIDE SEQUENCE [LARGE SCALE GENOMIC DNA]</scope>
    <source>
        <strain evidence="8 9">DSM 16326</strain>
    </source>
</reference>
<dbReference type="InterPro" id="IPR014004">
    <property type="entry name" value="Transpt-assoc_nodulatn_dom_bac"/>
</dbReference>
<organism evidence="8 9">
    <name type="scientific">Thiohalophilus thiocyanatoxydans</name>
    <dbReference type="NCBI Taxonomy" id="381308"/>
    <lineage>
        <taxon>Bacteria</taxon>
        <taxon>Pseudomonadati</taxon>
        <taxon>Pseudomonadota</taxon>
        <taxon>Gammaproteobacteria</taxon>
        <taxon>Thiohalomonadales</taxon>
        <taxon>Thiohalophilaceae</taxon>
        <taxon>Thiohalophilus</taxon>
    </lineage>
</organism>
<evidence type="ECO:0000313" key="8">
    <source>
        <dbReference type="EMBL" id="TDX99316.1"/>
    </source>
</evidence>
<dbReference type="Gene3D" id="3.30.1340.30">
    <property type="match status" value="1"/>
</dbReference>
<comment type="caution">
    <text evidence="8">The sequence shown here is derived from an EMBL/GenBank/DDBJ whole genome shotgun (WGS) entry which is preliminary data.</text>
</comment>
<dbReference type="Pfam" id="PF04972">
    <property type="entry name" value="BON"/>
    <property type="match status" value="1"/>
</dbReference>